<dbReference type="Proteomes" id="UP000663508">
    <property type="component" value="Chromosome"/>
</dbReference>
<dbReference type="InterPro" id="IPR010982">
    <property type="entry name" value="Lambda_DNA-bd_dom_sf"/>
</dbReference>
<organism evidence="1 2">
    <name type="scientific">Methylobacterium indicum</name>
    <dbReference type="NCBI Taxonomy" id="1775910"/>
    <lineage>
        <taxon>Bacteria</taxon>
        <taxon>Pseudomonadati</taxon>
        <taxon>Pseudomonadota</taxon>
        <taxon>Alphaproteobacteria</taxon>
        <taxon>Hyphomicrobiales</taxon>
        <taxon>Methylobacteriaceae</taxon>
        <taxon>Methylobacterium</taxon>
    </lineage>
</organism>
<protein>
    <submittedName>
        <fullName evidence="1">Uncharacterized protein</fullName>
    </submittedName>
</protein>
<dbReference type="GO" id="GO:0003677">
    <property type="term" value="F:DNA binding"/>
    <property type="evidence" value="ECO:0007669"/>
    <property type="project" value="InterPro"/>
</dbReference>
<reference evidence="1" key="1">
    <citation type="submission" date="2020-11" db="EMBL/GenBank/DDBJ databases">
        <title>Complete genome sequence of a novel pathogenic Methylobacterium strain isolated from rice in Vietnam.</title>
        <authorList>
            <person name="Lai K."/>
            <person name="Okazaki S."/>
            <person name="Higashi K."/>
            <person name="Mori H."/>
            <person name="Toyoda A."/>
            <person name="Kurokawa K."/>
        </authorList>
    </citation>
    <scope>NUCLEOTIDE SEQUENCE</scope>
    <source>
        <strain evidence="1">VL1</strain>
    </source>
</reference>
<sequence>MARALRETDVVSRLRAACKEAGGQARWASAAGVTPQYVSDVLLGRRAPGDAVLRPLGLERDVRYVARRPVEVAIYDEHGVTLLTAEML</sequence>
<name>A0A8H8WSR7_9HYPH</name>
<dbReference type="Gene3D" id="1.10.260.40">
    <property type="entry name" value="lambda repressor-like DNA-binding domains"/>
    <property type="match status" value="1"/>
</dbReference>
<dbReference type="KEGG" id="mind:mvi_20690"/>
<proteinExistence type="predicted"/>
<dbReference type="AlphaFoldDB" id="A0A8H8WSR7"/>
<evidence type="ECO:0000313" key="1">
    <source>
        <dbReference type="EMBL" id="BCM83608.1"/>
    </source>
</evidence>
<gene>
    <name evidence="1" type="ORF">mvi_20690</name>
</gene>
<accession>A0A8H8WSR7</accession>
<dbReference type="EMBL" id="AP024145">
    <property type="protein sequence ID" value="BCM83608.1"/>
    <property type="molecule type" value="Genomic_DNA"/>
</dbReference>
<evidence type="ECO:0000313" key="2">
    <source>
        <dbReference type="Proteomes" id="UP000663508"/>
    </source>
</evidence>